<dbReference type="NCBIfam" id="NF001965">
    <property type="entry name" value="PRK00742.1"/>
    <property type="match status" value="1"/>
</dbReference>
<keyword evidence="1 5" id="KW-0963">Cytoplasm</keyword>
<dbReference type="PIRSF" id="PIRSF000876">
    <property type="entry name" value="RR_chemtxs_CheB"/>
    <property type="match status" value="1"/>
</dbReference>
<dbReference type="EC" id="3.1.1.61" evidence="5"/>
<dbReference type="GO" id="GO:0008984">
    <property type="term" value="F:protein-glutamate methylesterase activity"/>
    <property type="evidence" value="ECO:0007669"/>
    <property type="project" value="UniProtKB-UniRule"/>
</dbReference>
<dbReference type="GO" id="GO:0050568">
    <property type="term" value="F:protein-glutamine glutaminase activity"/>
    <property type="evidence" value="ECO:0007669"/>
    <property type="project" value="UniProtKB-UniRule"/>
</dbReference>
<dbReference type="Gene3D" id="3.40.50.180">
    <property type="entry name" value="Methylesterase CheB, C-terminal domain"/>
    <property type="match status" value="1"/>
</dbReference>
<dbReference type="GO" id="GO:0005737">
    <property type="term" value="C:cytoplasm"/>
    <property type="evidence" value="ECO:0007669"/>
    <property type="project" value="UniProtKB-SubCell"/>
</dbReference>
<dbReference type="HAMAP" id="MF_00099">
    <property type="entry name" value="CheB_chemtxs"/>
    <property type="match status" value="1"/>
</dbReference>
<dbReference type="GO" id="GO:0000156">
    <property type="term" value="F:phosphorelay response regulator activity"/>
    <property type="evidence" value="ECO:0007669"/>
    <property type="project" value="InterPro"/>
</dbReference>
<keyword evidence="2 5" id="KW-0145">Chemotaxis</keyword>
<comment type="PTM">
    <text evidence="5">Phosphorylated by CheA. Phosphorylation of the N-terminal regulatory domain activates the methylesterase activity.</text>
</comment>
<dbReference type="Pfam" id="PF00072">
    <property type="entry name" value="Response_reg"/>
    <property type="match status" value="1"/>
</dbReference>
<dbReference type="EC" id="3.5.1.44" evidence="5"/>
<dbReference type="PROSITE" id="PS50122">
    <property type="entry name" value="CHEB"/>
    <property type="match status" value="1"/>
</dbReference>
<dbReference type="InterPro" id="IPR000673">
    <property type="entry name" value="Sig_transdc_resp-reg_Me-estase"/>
</dbReference>
<feature type="domain" description="CheB-type methylesterase" evidence="9">
    <location>
        <begin position="154"/>
        <end position="345"/>
    </location>
</feature>
<gene>
    <name evidence="5" type="primary">cheB</name>
    <name evidence="10" type="ORF">DFR64_0486</name>
</gene>
<dbReference type="GO" id="GO:0006935">
    <property type="term" value="P:chemotaxis"/>
    <property type="evidence" value="ECO:0007669"/>
    <property type="project" value="UniProtKB-UniRule"/>
</dbReference>
<dbReference type="Gene3D" id="3.40.50.2300">
    <property type="match status" value="1"/>
</dbReference>
<comment type="function">
    <text evidence="5">Involved in chemotaxis. Part of a chemotaxis signal transduction system that modulates chemotaxis in response to various stimuli. Catalyzes the demethylation of specific methylglutamate residues introduced into the chemoreceptors (methyl-accepting chemotaxis proteins or MCP) by CheR. Also mediates the irreversible deamidation of specific glutamine residues to glutamic acid.</text>
</comment>
<comment type="similarity">
    <text evidence="5">Belongs to the CheB family.</text>
</comment>
<keyword evidence="5 7" id="KW-0597">Phosphoprotein</keyword>
<dbReference type="InterPro" id="IPR008248">
    <property type="entry name" value="CheB-like"/>
</dbReference>
<feature type="active site" evidence="5 6">
    <location>
        <position position="287"/>
    </location>
</feature>
<organism evidence="10 11">
    <name type="scientific">Pelolinea submarina</name>
    <dbReference type="NCBI Taxonomy" id="913107"/>
    <lineage>
        <taxon>Bacteria</taxon>
        <taxon>Bacillati</taxon>
        <taxon>Chloroflexota</taxon>
        <taxon>Anaerolineae</taxon>
        <taxon>Anaerolineales</taxon>
        <taxon>Anaerolineaceae</taxon>
        <taxon>Pelolinea</taxon>
    </lineage>
</organism>
<proteinExistence type="inferred from homology"/>
<dbReference type="PANTHER" id="PTHR42872:SF6">
    <property type="entry name" value="PROTEIN-GLUTAMATE METHYLESTERASE_PROTEIN-GLUTAMINE GLUTAMINASE"/>
    <property type="match status" value="1"/>
</dbReference>
<protein>
    <recommendedName>
        <fullName evidence="5">Protein-glutamate methylesterase/protein-glutamine glutaminase</fullName>
        <ecNumber evidence="5">3.1.1.61</ecNumber>
        <ecNumber evidence="5">3.5.1.44</ecNumber>
    </recommendedName>
</protein>
<dbReference type="PANTHER" id="PTHR42872">
    <property type="entry name" value="PROTEIN-GLUTAMATE METHYLESTERASE/PROTEIN-GLUTAMINE GLUTAMINASE"/>
    <property type="match status" value="1"/>
</dbReference>
<feature type="domain" description="Response regulatory" evidence="8">
    <location>
        <begin position="3"/>
        <end position="122"/>
    </location>
</feature>
<dbReference type="SUPFAM" id="SSF52738">
    <property type="entry name" value="Methylesterase CheB, C-terminal domain"/>
    <property type="match status" value="1"/>
</dbReference>
<comment type="catalytic activity">
    <reaction evidence="5">
        <text>L-glutaminyl-[protein] + H2O = L-glutamyl-[protein] + NH4(+)</text>
        <dbReference type="Rhea" id="RHEA:16441"/>
        <dbReference type="Rhea" id="RHEA-COMP:10207"/>
        <dbReference type="Rhea" id="RHEA-COMP:10208"/>
        <dbReference type="ChEBI" id="CHEBI:15377"/>
        <dbReference type="ChEBI" id="CHEBI:28938"/>
        <dbReference type="ChEBI" id="CHEBI:29973"/>
        <dbReference type="ChEBI" id="CHEBI:30011"/>
        <dbReference type="EC" id="3.5.1.44"/>
    </reaction>
</comment>
<dbReference type="OrthoDB" id="9793421at2"/>
<sequence>MIRVLIVEDSKTSALLLELILESEPDIKVVGVARNGEEGLRKTISLKPDIVTMDVHLPGIDGFQATRLIMEKSPRPIIIVTGDHMHRDEVDLSFRSLNAGALAVLKKPNGPESPDYQSNAEELISIVKLMAEVKVVRRYPKRQTGRTIDIAKKRGDDYKIIAIGASTGGPAAISSILAKIPERIQTPILIVQHISDGFDVGFADWLTSTTHRQVSIAEDRMAILPGMVLIAPKGRHMGLKDETHIKFAMARDYDSNFCPSANYLFEDVGRVYGKNAIGIILTGMGNDGLEGLKILKQDGGFVIAQDQASCIVFGMPKAAIDAGITDQILPLEEIAPVITTLLDKENA</sequence>
<evidence type="ECO:0000313" key="10">
    <source>
        <dbReference type="EMBL" id="REG10627.1"/>
    </source>
</evidence>
<evidence type="ECO:0000259" key="9">
    <source>
        <dbReference type="PROSITE" id="PS50122"/>
    </source>
</evidence>
<evidence type="ECO:0000256" key="4">
    <source>
        <dbReference type="ARBA" id="ARBA00048267"/>
    </source>
</evidence>
<evidence type="ECO:0000256" key="2">
    <source>
        <dbReference type="ARBA" id="ARBA00022500"/>
    </source>
</evidence>
<dbReference type="SMART" id="SM00448">
    <property type="entry name" value="REC"/>
    <property type="match status" value="1"/>
</dbReference>
<evidence type="ECO:0000256" key="1">
    <source>
        <dbReference type="ARBA" id="ARBA00022490"/>
    </source>
</evidence>
<comment type="domain">
    <text evidence="5">Contains a C-terminal catalytic domain, and an N-terminal region which modulates catalytic activity.</text>
</comment>
<keyword evidence="11" id="KW-1185">Reference proteome</keyword>
<dbReference type="CDD" id="cd17541">
    <property type="entry name" value="REC_CheB-like"/>
    <property type="match status" value="1"/>
</dbReference>
<evidence type="ECO:0000256" key="6">
    <source>
        <dbReference type="PROSITE-ProRule" id="PRU00050"/>
    </source>
</evidence>
<comment type="catalytic activity">
    <reaction evidence="4 5">
        <text>[protein]-L-glutamate 5-O-methyl ester + H2O = L-glutamyl-[protein] + methanol + H(+)</text>
        <dbReference type="Rhea" id="RHEA:23236"/>
        <dbReference type="Rhea" id="RHEA-COMP:10208"/>
        <dbReference type="Rhea" id="RHEA-COMP:10311"/>
        <dbReference type="ChEBI" id="CHEBI:15377"/>
        <dbReference type="ChEBI" id="CHEBI:15378"/>
        <dbReference type="ChEBI" id="CHEBI:17790"/>
        <dbReference type="ChEBI" id="CHEBI:29973"/>
        <dbReference type="ChEBI" id="CHEBI:82795"/>
        <dbReference type="EC" id="3.1.1.61"/>
    </reaction>
</comment>
<dbReference type="InterPro" id="IPR011006">
    <property type="entry name" value="CheY-like_superfamily"/>
</dbReference>
<comment type="caution">
    <text evidence="10">The sequence shown here is derived from an EMBL/GenBank/DDBJ whole genome shotgun (WGS) entry which is preliminary data.</text>
</comment>
<evidence type="ECO:0000256" key="7">
    <source>
        <dbReference type="PROSITE-ProRule" id="PRU00169"/>
    </source>
</evidence>
<dbReference type="Proteomes" id="UP000256388">
    <property type="component" value="Unassembled WGS sequence"/>
</dbReference>
<dbReference type="CDD" id="cd16432">
    <property type="entry name" value="CheB_Rec"/>
    <property type="match status" value="1"/>
</dbReference>
<evidence type="ECO:0000256" key="3">
    <source>
        <dbReference type="ARBA" id="ARBA00022801"/>
    </source>
</evidence>
<name>A0A347ZU08_9CHLR</name>
<dbReference type="SUPFAM" id="SSF52172">
    <property type="entry name" value="CheY-like"/>
    <property type="match status" value="1"/>
</dbReference>
<dbReference type="PROSITE" id="PS50110">
    <property type="entry name" value="RESPONSE_REGULATORY"/>
    <property type="match status" value="1"/>
</dbReference>
<dbReference type="EMBL" id="QUMS01000001">
    <property type="protein sequence ID" value="REG10627.1"/>
    <property type="molecule type" value="Genomic_DNA"/>
</dbReference>
<accession>A0A347ZU08</accession>
<feature type="active site" evidence="5 6">
    <location>
        <position position="166"/>
    </location>
</feature>
<feature type="active site" evidence="5 6">
    <location>
        <position position="193"/>
    </location>
</feature>
<evidence type="ECO:0000259" key="8">
    <source>
        <dbReference type="PROSITE" id="PS50110"/>
    </source>
</evidence>
<evidence type="ECO:0000313" key="11">
    <source>
        <dbReference type="Proteomes" id="UP000256388"/>
    </source>
</evidence>
<dbReference type="Pfam" id="PF01339">
    <property type="entry name" value="CheB_methylest"/>
    <property type="match status" value="1"/>
</dbReference>
<feature type="modified residue" description="4-aspartylphosphate" evidence="5 7">
    <location>
        <position position="54"/>
    </location>
</feature>
<reference evidence="10 11" key="1">
    <citation type="submission" date="2018-08" db="EMBL/GenBank/DDBJ databases">
        <title>Genomic Encyclopedia of Type Strains, Phase IV (KMG-IV): sequencing the most valuable type-strain genomes for metagenomic binning, comparative biology and taxonomic classification.</title>
        <authorList>
            <person name="Goeker M."/>
        </authorList>
    </citation>
    <scope>NUCLEOTIDE SEQUENCE [LARGE SCALE GENOMIC DNA]</scope>
    <source>
        <strain evidence="10 11">DSM 23923</strain>
    </source>
</reference>
<comment type="subcellular location">
    <subcellularLocation>
        <location evidence="5">Cytoplasm</location>
    </subcellularLocation>
</comment>
<dbReference type="AlphaFoldDB" id="A0A347ZU08"/>
<dbReference type="RefSeq" id="WP_116223794.1">
    <property type="nucleotide sequence ID" value="NZ_AP018437.1"/>
</dbReference>
<dbReference type="InterPro" id="IPR035909">
    <property type="entry name" value="CheB_C"/>
</dbReference>
<keyword evidence="3 5" id="KW-0378">Hydrolase</keyword>
<dbReference type="InterPro" id="IPR001789">
    <property type="entry name" value="Sig_transdc_resp-reg_receiver"/>
</dbReference>
<evidence type="ECO:0000256" key="5">
    <source>
        <dbReference type="HAMAP-Rule" id="MF_00099"/>
    </source>
</evidence>